<comment type="caution">
    <text evidence="2">The sequence shown here is derived from an EMBL/GenBank/DDBJ whole genome shotgun (WGS) entry which is preliminary data.</text>
</comment>
<feature type="region of interest" description="Disordered" evidence="1">
    <location>
        <begin position="21"/>
        <end position="52"/>
    </location>
</feature>
<dbReference type="Proteomes" id="UP000250928">
    <property type="component" value="Unassembled WGS sequence"/>
</dbReference>
<accession>A0A6N4DV36</accession>
<sequence length="105" mass="11270">MSTIDSIGGVFLPALRQEGLAPVAPAHPGDPAQHQPSRQALPGPPRGPGFQANLQSRLDLLYQRGQFEAAAGDGRGRAAVHAYRRVEDAEERELVARMLGVDEYA</sequence>
<dbReference type="AlphaFoldDB" id="A0A6N4DV36"/>
<evidence type="ECO:0000313" key="3">
    <source>
        <dbReference type="Proteomes" id="UP000250928"/>
    </source>
</evidence>
<dbReference type="EMBL" id="PQCO01000199">
    <property type="protein sequence ID" value="PUE01532.1"/>
    <property type="molecule type" value="Genomic_DNA"/>
</dbReference>
<evidence type="ECO:0000256" key="1">
    <source>
        <dbReference type="SAM" id="MobiDB-lite"/>
    </source>
</evidence>
<reference evidence="2 3" key="1">
    <citation type="submission" date="2018-01" db="EMBL/GenBank/DDBJ databases">
        <title>Novel co-symbiosis in the lucinid bivalve Phacoides pectinatus.</title>
        <authorList>
            <person name="Lim S.J."/>
            <person name="Davis B.G."/>
            <person name="Gill D.E."/>
            <person name="Engel A.S."/>
            <person name="Anderson L.C."/>
            <person name="Campbell B.J."/>
        </authorList>
    </citation>
    <scope>NUCLEOTIDE SEQUENCE [LARGE SCALE GENOMIC DNA]</scope>
    <source>
        <strain evidence="2">N3_P5</strain>
    </source>
</reference>
<gene>
    <name evidence="2" type="ORF">C3L24_07780</name>
</gene>
<organism evidence="2 3">
    <name type="scientific">Candidatus Sedimenticola endophacoides</name>
    <dbReference type="NCBI Taxonomy" id="2548426"/>
    <lineage>
        <taxon>Bacteria</taxon>
        <taxon>Pseudomonadati</taxon>
        <taxon>Pseudomonadota</taxon>
        <taxon>Gammaproteobacteria</taxon>
        <taxon>Chromatiales</taxon>
        <taxon>Sedimenticolaceae</taxon>
        <taxon>Sedimenticola</taxon>
    </lineage>
</organism>
<name>A0A6N4DV36_9GAMM</name>
<protein>
    <submittedName>
        <fullName evidence="2">Uncharacterized protein</fullName>
    </submittedName>
</protein>
<evidence type="ECO:0000313" key="2">
    <source>
        <dbReference type="EMBL" id="PUE01532.1"/>
    </source>
</evidence>
<proteinExistence type="predicted"/>